<gene>
    <name evidence="4" type="ORF">RJ641_002279</name>
</gene>
<reference evidence="4 5" key="1">
    <citation type="submission" date="2023-12" db="EMBL/GenBank/DDBJ databases">
        <title>A high-quality genome assembly for Dillenia turbinata (Dilleniales).</title>
        <authorList>
            <person name="Chanderbali A."/>
        </authorList>
    </citation>
    <scope>NUCLEOTIDE SEQUENCE [LARGE SCALE GENOMIC DNA]</scope>
    <source>
        <strain evidence="4">LSX21</strain>
        <tissue evidence="4">Leaf</tissue>
    </source>
</reference>
<protein>
    <submittedName>
        <fullName evidence="4">Pentatricopeptide repeat</fullName>
    </submittedName>
</protein>
<dbReference type="Proteomes" id="UP001370490">
    <property type="component" value="Unassembled WGS sequence"/>
</dbReference>
<dbReference type="Pfam" id="PF13041">
    <property type="entry name" value="PPR_2"/>
    <property type="match status" value="2"/>
</dbReference>
<dbReference type="InterPro" id="IPR046960">
    <property type="entry name" value="PPR_At4g14850-like_plant"/>
</dbReference>
<dbReference type="Pfam" id="PF01535">
    <property type="entry name" value="PPR"/>
    <property type="match status" value="2"/>
</dbReference>
<dbReference type="InterPro" id="IPR011990">
    <property type="entry name" value="TPR-like_helical_dom_sf"/>
</dbReference>
<evidence type="ECO:0000256" key="3">
    <source>
        <dbReference type="SAM" id="Phobius"/>
    </source>
</evidence>
<dbReference type="GO" id="GO:0003723">
    <property type="term" value="F:RNA binding"/>
    <property type="evidence" value="ECO:0007669"/>
    <property type="project" value="InterPro"/>
</dbReference>
<dbReference type="EMBL" id="JBAMMX010000010">
    <property type="protein sequence ID" value="KAK6932655.1"/>
    <property type="molecule type" value="Genomic_DNA"/>
</dbReference>
<dbReference type="InterPro" id="IPR002885">
    <property type="entry name" value="PPR_rpt"/>
</dbReference>
<dbReference type="NCBIfam" id="TIGR00756">
    <property type="entry name" value="PPR"/>
    <property type="match status" value="3"/>
</dbReference>
<evidence type="ECO:0000313" key="5">
    <source>
        <dbReference type="Proteomes" id="UP001370490"/>
    </source>
</evidence>
<dbReference type="PANTHER" id="PTHR47926">
    <property type="entry name" value="PENTATRICOPEPTIDE REPEAT-CONTAINING PROTEIN"/>
    <property type="match status" value="1"/>
</dbReference>
<name>A0AAN8ZFH4_9MAGN</name>
<organism evidence="4 5">
    <name type="scientific">Dillenia turbinata</name>
    <dbReference type="NCBI Taxonomy" id="194707"/>
    <lineage>
        <taxon>Eukaryota</taxon>
        <taxon>Viridiplantae</taxon>
        <taxon>Streptophyta</taxon>
        <taxon>Embryophyta</taxon>
        <taxon>Tracheophyta</taxon>
        <taxon>Spermatophyta</taxon>
        <taxon>Magnoliopsida</taxon>
        <taxon>eudicotyledons</taxon>
        <taxon>Gunneridae</taxon>
        <taxon>Pentapetalae</taxon>
        <taxon>Dilleniales</taxon>
        <taxon>Dilleniaceae</taxon>
        <taxon>Dillenia</taxon>
    </lineage>
</organism>
<keyword evidence="3" id="KW-0812">Transmembrane</keyword>
<dbReference type="GO" id="GO:0009451">
    <property type="term" value="P:RNA modification"/>
    <property type="evidence" value="ECO:0007669"/>
    <property type="project" value="InterPro"/>
</dbReference>
<dbReference type="Gene3D" id="1.25.40.10">
    <property type="entry name" value="Tetratricopeptide repeat domain"/>
    <property type="match status" value="2"/>
</dbReference>
<keyword evidence="3" id="KW-1133">Transmembrane helix</keyword>
<evidence type="ECO:0000313" key="4">
    <source>
        <dbReference type="EMBL" id="KAK6932655.1"/>
    </source>
</evidence>
<feature type="repeat" description="PPR" evidence="2">
    <location>
        <begin position="232"/>
        <end position="267"/>
    </location>
</feature>
<feature type="transmembrane region" description="Helical" evidence="3">
    <location>
        <begin position="468"/>
        <end position="487"/>
    </location>
</feature>
<feature type="transmembrane region" description="Helical" evidence="3">
    <location>
        <begin position="437"/>
        <end position="461"/>
    </location>
</feature>
<comment type="caution">
    <text evidence="4">The sequence shown here is derived from an EMBL/GenBank/DDBJ whole genome shotgun (WGS) entry which is preliminary data.</text>
</comment>
<keyword evidence="5" id="KW-1185">Reference proteome</keyword>
<dbReference type="PANTHER" id="PTHR47926:SF535">
    <property type="entry name" value="PENTACOTRIPEPTIDE-REPEAT REGION OF PRORP DOMAIN-CONTAINING PROTEIN"/>
    <property type="match status" value="1"/>
</dbReference>
<evidence type="ECO:0000256" key="2">
    <source>
        <dbReference type="PROSITE-ProRule" id="PRU00708"/>
    </source>
</evidence>
<dbReference type="AlphaFoldDB" id="A0AAN8ZFH4"/>
<sequence>MMKHASLAVSKRYISSSHNSVSEIPPFSPLNISDYLTDTTSTSLSSALQYYISSNNPSQGQKIHSHIIKSGFKPNTNISIKILVLFLKSNCLNYARKVFDEMPQPTLSAYNYMLNGYVKDGQVKELVGLVQKMVLSSEKPDGFTLSMILKSLRCSGEIHAKIFRLDVEADDVLYTALVDSYVRNGRIGYARRVFDTMVEKNVICSTSMISGYMNIGNFKEAEDVFRRTCKKDTVVFNAMIEGYSKSIDMAKKSLEVYIDMQRCGYRPTISTFSSIIGACSILSAFEIGQQVQCQLTKTVWFMDIKMGSALVDMYSKCGRIEDAPAGKWERVEELRESMKDKGISKNTGFSWVGTDTGLEGFHITPDADVREGISRLHIWDIPNVKPWGLLSLSERKQRKRAEFSSHGYEVGKTENFRGNRAICCCCCDDECCECRPLGFLLGLTFAFLSLLLSFVGVILWIVGLVSTCICSCCLCATIVVESALGLIKAPILVMKWFTSKIRC</sequence>
<keyword evidence="1" id="KW-0677">Repeat</keyword>
<keyword evidence="3" id="KW-0472">Membrane</keyword>
<accession>A0AAN8ZFH4</accession>
<feature type="repeat" description="PPR" evidence="2">
    <location>
        <begin position="106"/>
        <end position="140"/>
    </location>
</feature>
<proteinExistence type="predicted"/>
<feature type="repeat" description="PPR" evidence="2">
    <location>
        <begin position="170"/>
        <end position="204"/>
    </location>
</feature>
<evidence type="ECO:0000256" key="1">
    <source>
        <dbReference type="ARBA" id="ARBA00022737"/>
    </source>
</evidence>
<dbReference type="PROSITE" id="PS51375">
    <property type="entry name" value="PPR"/>
    <property type="match status" value="3"/>
</dbReference>